<dbReference type="Pfam" id="PF00072">
    <property type="entry name" value="Response_reg"/>
    <property type="match status" value="1"/>
</dbReference>
<sequence>MASENKGVGVSTHLYDSKSFTIGIVDNDRLSLMALATLIERYLEECRILWKVVDGRSAVDLCLSARSRPDVLIVDMSLEGMSGLSVCRQVRAATDRVAILGVTSFSLEMYRYSAREAGAQGLIGKEDIEKICEAIVSLANGRIADAAFSETAIESHRRLTADGDEPLRCRSLSRREMEVMDLSVCGKSRKAIAKELGIGETSIRTLQERAFKKLGARNKTEAVVAWLSFRNE</sequence>
<evidence type="ECO:0000259" key="5">
    <source>
        <dbReference type="PROSITE" id="PS50110"/>
    </source>
</evidence>
<dbReference type="Gene3D" id="3.40.50.2300">
    <property type="match status" value="1"/>
</dbReference>
<dbReference type="EMBL" id="QXGJ01000008">
    <property type="protein sequence ID" value="RSX50382.1"/>
    <property type="molecule type" value="Genomic_DNA"/>
</dbReference>
<comment type="caution">
    <text evidence="6">The sequence shown here is derived from an EMBL/GenBank/DDBJ whole genome shotgun (WGS) entry which is preliminary data.</text>
</comment>
<feature type="domain" description="HTH luxR-type" evidence="4">
    <location>
        <begin position="165"/>
        <end position="230"/>
    </location>
</feature>
<dbReference type="Proteomes" id="UP000288607">
    <property type="component" value="Unassembled WGS sequence"/>
</dbReference>
<keyword evidence="2 6" id="KW-0238">DNA-binding</keyword>
<accession>A0A430FC64</accession>
<evidence type="ECO:0000313" key="7">
    <source>
        <dbReference type="Proteomes" id="UP000288607"/>
    </source>
</evidence>
<dbReference type="GO" id="GO:0000160">
    <property type="term" value="P:phosphorelay signal transduction system"/>
    <property type="evidence" value="ECO:0007669"/>
    <property type="project" value="InterPro"/>
</dbReference>
<dbReference type="InterPro" id="IPR011006">
    <property type="entry name" value="CheY-like_superfamily"/>
</dbReference>
<dbReference type="RefSeq" id="WP_126030507.1">
    <property type="nucleotide sequence ID" value="NZ_QXGJ01000008.1"/>
</dbReference>
<feature type="domain" description="Response regulatory" evidence="5">
    <location>
        <begin position="21"/>
        <end position="140"/>
    </location>
</feature>
<dbReference type="AlphaFoldDB" id="A0A430FC64"/>
<dbReference type="InterPro" id="IPR058245">
    <property type="entry name" value="NreC/VraR/RcsB-like_REC"/>
</dbReference>
<keyword evidence="7" id="KW-1185">Reference proteome</keyword>
<dbReference type="SMART" id="SM00421">
    <property type="entry name" value="HTH_LUXR"/>
    <property type="match status" value="1"/>
</dbReference>
<evidence type="ECO:0000256" key="3">
    <source>
        <dbReference type="PROSITE-ProRule" id="PRU00169"/>
    </source>
</evidence>
<dbReference type="SUPFAM" id="SSF52172">
    <property type="entry name" value="CheY-like"/>
    <property type="match status" value="1"/>
</dbReference>
<dbReference type="InterPro" id="IPR000792">
    <property type="entry name" value="Tscrpt_reg_LuxR_C"/>
</dbReference>
<dbReference type="PRINTS" id="PR00038">
    <property type="entry name" value="HTHLUXR"/>
</dbReference>
<gene>
    <name evidence="6" type="ORF">D2E23_1705</name>
</gene>
<dbReference type="CDD" id="cd17535">
    <property type="entry name" value="REC_NarL-like"/>
    <property type="match status" value="1"/>
</dbReference>
<dbReference type="OrthoDB" id="9808843at2"/>
<dbReference type="InterPro" id="IPR001789">
    <property type="entry name" value="Sig_transdc_resp-reg_receiver"/>
</dbReference>
<name>A0A430FC64_9BIFI</name>
<dbReference type="PROSITE" id="PS50110">
    <property type="entry name" value="RESPONSE_REGULATORY"/>
    <property type="match status" value="1"/>
</dbReference>
<dbReference type="CDD" id="cd06170">
    <property type="entry name" value="LuxR_C_like"/>
    <property type="match status" value="1"/>
</dbReference>
<dbReference type="SMART" id="SM00448">
    <property type="entry name" value="REC"/>
    <property type="match status" value="1"/>
</dbReference>
<dbReference type="SUPFAM" id="SSF46894">
    <property type="entry name" value="C-terminal effector domain of the bipartite response regulators"/>
    <property type="match status" value="1"/>
</dbReference>
<proteinExistence type="predicted"/>
<evidence type="ECO:0000259" key="4">
    <source>
        <dbReference type="PROSITE" id="PS50043"/>
    </source>
</evidence>
<evidence type="ECO:0000313" key="6">
    <source>
        <dbReference type="EMBL" id="RSX50382.1"/>
    </source>
</evidence>
<dbReference type="GO" id="GO:0003677">
    <property type="term" value="F:DNA binding"/>
    <property type="evidence" value="ECO:0007669"/>
    <property type="project" value="UniProtKB-KW"/>
</dbReference>
<keyword evidence="1 3" id="KW-0597">Phosphoprotein</keyword>
<dbReference type="PROSITE" id="PS50043">
    <property type="entry name" value="HTH_LUXR_2"/>
    <property type="match status" value="1"/>
</dbReference>
<dbReference type="InterPro" id="IPR016032">
    <property type="entry name" value="Sig_transdc_resp-reg_C-effctor"/>
</dbReference>
<feature type="modified residue" description="4-aspartylphosphate" evidence="3">
    <location>
        <position position="75"/>
    </location>
</feature>
<evidence type="ECO:0000256" key="1">
    <source>
        <dbReference type="ARBA" id="ARBA00022553"/>
    </source>
</evidence>
<evidence type="ECO:0000256" key="2">
    <source>
        <dbReference type="ARBA" id="ARBA00023125"/>
    </source>
</evidence>
<organism evidence="6 7">
    <name type="scientific">Bifidobacterium callimiconis</name>
    <dbReference type="NCBI Taxonomy" id="2306973"/>
    <lineage>
        <taxon>Bacteria</taxon>
        <taxon>Bacillati</taxon>
        <taxon>Actinomycetota</taxon>
        <taxon>Actinomycetes</taxon>
        <taxon>Bifidobacteriales</taxon>
        <taxon>Bifidobacteriaceae</taxon>
        <taxon>Bifidobacterium</taxon>
    </lineage>
</organism>
<protein>
    <submittedName>
        <fullName evidence="6">DNA-binding response regulator</fullName>
    </submittedName>
</protein>
<dbReference type="Pfam" id="PF00196">
    <property type="entry name" value="GerE"/>
    <property type="match status" value="1"/>
</dbReference>
<dbReference type="PANTHER" id="PTHR43214:SF42">
    <property type="entry name" value="TRANSCRIPTIONAL REGULATORY PROTEIN DESR"/>
    <property type="match status" value="1"/>
</dbReference>
<dbReference type="InterPro" id="IPR039420">
    <property type="entry name" value="WalR-like"/>
</dbReference>
<dbReference type="GO" id="GO:0006355">
    <property type="term" value="P:regulation of DNA-templated transcription"/>
    <property type="evidence" value="ECO:0007669"/>
    <property type="project" value="InterPro"/>
</dbReference>
<reference evidence="6 7" key="1">
    <citation type="submission" date="2018-09" db="EMBL/GenBank/DDBJ databases">
        <title>Characterization of the phylogenetic diversity of five novel species belonging to the genus Bifidobacterium.</title>
        <authorList>
            <person name="Lugli G.A."/>
            <person name="Duranti S."/>
            <person name="Milani C."/>
        </authorList>
    </citation>
    <scope>NUCLEOTIDE SEQUENCE [LARGE SCALE GENOMIC DNA]</scope>
    <source>
        <strain evidence="6 7">2028B</strain>
    </source>
</reference>
<dbReference type="PANTHER" id="PTHR43214">
    <property type="entry name" value="TWO-COMPONENT RESPONSE REGULATOR"/>
    <property type="match status" value="1"/>
</dbReference>